<evidence type="ECO:0000256" key="13">
    <source>
        <dbReference type="ARBA" id="ARBA00022852"/>
    </source>
</evidence>
<accession>A0A7K8XZF5</accession>
<dbReference type="PANTHER" id="PTHR45742">
    <property type="entry name" value="COMPLEMENT COMPONENT C6"/>
    <property type="match status" value="1"/>
</dbReference>
<dbReference type="SMART" id="SM00209">
    <property type="entry name" value="TSP1"/>
    <property type="match status" value="3"/>
</dbReference>
<feature type="non-terminal residue" evidence="27">
    <location>
        <position position="1"/>
    </location>
</feature>
<dbReference type="CDD" id="cd00033">
    <property type="entry name" value="CCP"/>
    <property type="match status" value="2"/>
</dbReference>
<dbReference type="GO" id="GO:0005576">
    <property type="term" value="C:extracellular region"/>
    <property type="evidence" value="ECO:0007669"/>
    <property type="project" value="UniProtKB-SubCell"/>
</dbReference>
<dbReference type="CDD" id="cd00112">
    <property type="entry name" value="LDLa"/>
    <property type="match status" value="1"/>
</dbReference>
<keyword evidence="28" id="KW-1185">Reference proteome</keyword>
<dbReference type="InterPro" id="IPR036055">
    <property type="entry name" value="LDL_receptor-like_sf"/>
</dbReference>
<dbReference type="Pfam" id="PF21288">
    <property type="entry name" value="Kazal_C6"/>
    <property type="match status" value="1"/>
</dbReference>
<evidence type="ECO:0000256" key="12">
    <source>
        <dbReference type="ARBA" id="ARBA00022737"/>
    </source>
</evidence>
<evidence type="ECO:0000256" key="24">
    <source>
        <dbReference type="SAM" id="SignalP"/>
    </source>
</evidence>
<keyword evidence="9 22" id="KW-0768">Sushi</keyword>
<dbReference type="Gene3D" id="4.10.400.10">
    <property type="entry name" value="Low-density Lipoprotein Receptor"/>
    <property type="match status" value="1"/>
</dbReference>
<dbReference type="SUPFAM" id="SSF82895">
    <property type="entry name" value="TSP-1 type 1 repeat"/>
    <property type="match status" value="3"/>
</dbReference>
<dbReference type="PROSITE" id="PS50923">
    <property type="entry name" value="SUSHI"/>
    <property type="match status" value="2"/>
</dbReference>
<dbReference type="InterPro" id="IPR020864">
    <property type="entry name" value="MACPF"/>
</dbReference>
<feature type="disulfide bond" evidence="21">
    <location>
        <begin position="157"/>
        <end position="172"/>
    </location>
</feature>
<evidence type="ECO:0000313" key="28">
    <source>
        <dbReference type="Proteomes" id="UP000583613"/>
    </source>
</evidence>
<dbReference type="Gene3D" id="2.20.100.10">
    <property type="entry name" value="Thrombospondin type-1 (TSP1) repeat"/>
    <property type="match status" value="3"/>
</dbReference>
<dbReference type="InterPro" id="IPR001862">
    <property type="entry name" value="MAC_perforin"/>
</dbReference>
<dbReference type="Proteomes" id="UP000583613">
    <property type="component" value="Unassembled WGS sequence"/>
</dbReference>
<dbReference type="InterPro" id="IPR048828">
    <property type="entry name" value="C6_KAZAL"/>
</dbReference>
<feature type="disulfide bond" evidence="21">
    <location>
        <begin position="145"/>
        <end position="163"/>
    </location>
</feature>
<comment type="similarity">
    <text evidence="3">Belongs to the complement C6/C7/C8/C9 family.</text>
</comment>
<dbReference type="PROSITE" id="PS50092">
    <property type="entry name" value="TSP1"/>
    <property type="match status" value="3"/>
</dbReference>
<keyword evidence="10" id="KW-0812">Transmembrane</keyword>
<dbReference type="Pfam" id="PF00057">
    <property type="entry name" value="Ldl_recept_a"/>
    <property type="match status" value="1"/>
</dbReference>
<dbReference type="SMART" id="SM00032">
    <property type="entry name" value="CCP"/>
    <property type="match status" value="2"/>
</dbReference>
<feature type="disulfide bond" evidence="22">
    <location>
        <begin position="671"/>
        <end position="698"/>
    </location>
</feature>
<evidence type="ECO:0000256" key="6">
    <source>
        <dbReference type="ARBA" id="ARBA00022536"/>
    </source>
</evidence>
<keyword evidence="7" id="KW-1052">Target cell membrane</keyword>
<evidence type="ECO:0000313" key="27">
    <source>
        <dbReference type="EMBL" id="NXF96114.1"/>
    </source>
</evidence>
<dbReference type="PROSITE" id="PS51412">
    <property type="entry name" value="MACPF_2"/>
    <property type="match status" value="1"/>
</dbReference>
<evidence type="ECO:0000256" key="3">
    <source>
        <dbReference type="ARBA" id="ARBA00009214"/>
    </source>
</evidence>
<dbReference type="GO" id="GO:0044218">
    <property type="term" value="C:other organism cell membrane"/>
    <property type="evidence" value="ECO:0007669"/>
    <property type="project" value="UniProtKB-KW"/>
</dbReference>
<dbReference type="Pfam" id="PF00084">
    <property type="entry name" value="Sushi"/>
    <property type="match status" value="2"/>
</dbReference>
<dbReference type="PROSITE" id="PS00279">
    <property type="entry name" value="MACPF_1"/>
    <property type="match status" value="1"/>
</dbReference>
<dbReference type="GO" id="GO:0031640">
    <property type="term" value="P:killing of cells of another organism"/>
    <property type="evidence" value="ECO:0007669"/>
    <property type="project" value="UniProtKB-KW"/>
</dbReference>
<dbReference type="SMART" id="SM00057">
    <property type="entry name" value="FIMAC"/>
    <property type="match status" value="2"/>
</dbReference>
<keyword evidence="17" id="KW-0472">Membrane</keyword>
<keyword evidence="6" id="KW-0245">EGF-like domain</keyword>
<feature type="domain" description="Sushi" evidence="25">
    <location>
        <begin position="701"/>
        <end position="763"/>
    </location>
</feature>
<evidence type="ECO:0000256" key="17">
    <source>
        <dbReference type="ARBA" id="ARBA00023136"/>
    </source>
</evidence>
<evidence type="ECO:0000256" key="14">
    <source>
        <dbReference type="ARBA" id="ARBA00022859"/>
    </source>
</evidence>
<feature type="non-terminal residue" evidence="27">
    <location>
        <position position="933"/>
    </location>
</feature>
<feature type="chain" id="PRO_5029595203" evidence="24">
    <location>
        <begin position="21"/>
        <end position="933"/>
    </location>
</feature>
<dbReference type="Pfam" id="PF21195">
    <property type="entry name" value="EGF_C8A_B_C6"/>
    <property type="match status" value="1"/>
</dbReference>
<dbReference type="GO" id="GO:0045087">
    <property type="term" value="P:innate immune response"/>
    <property type="evidence" value="ECO:0007669"/>
    <property type="project" value="UniProtKB-KW"/>
</dbReference>
<evidence type="ECO:0000256" key="16">
    <source>
        <dbReference type="ARBA" id="ARBA00023058"/>
    </source>
</evidence>
<dbReference type="InterPro" id="IPR003884">
    <property type="entry name" value="FacI_MAC"/>
</dbReference>
<evidence type="ECO:0000256" key="19">
    <source>
        <dbReference type="ARBA" id="ARBA00023180"/>
    </source>
</evidence>
<evidence type="ECO:0000259" key="26">
    <source>
        <dbReference type="PROSITE" id="PS51412"/>
    </source>
</evidence>
<dbReference type="Pfam" id="PF01823">
    <property type="entry name" value="MACPF"/>
    <property type="match status" value="1"/>
</dbReference>
<dbReference type="PROSITE" id="PS50068">
    <property type="entry name" value="LDLRA_2"/>
    <property type="match status" value="1"/>
</dbReference>
<name>A0A7K8XZF5_9PICI</name>
<dbReference type="PRINTS" id="PR00764">
    <property type="entry name" value="COMPLEMENTC9"/>
</dbReference>
<feature type="region of interest" description="Disordered" evidence="23">
    <location>
        <begin position="633"/>
        <end position="652"/>
    </location>
</feature>
<protein>
    <submittedName>
        <fullName evidence="27">CO6 protein</fullName>
    </submittedName>
</protein>
<comment type="subcellular location">
    <subcellularLocation>
        <location evidence="2">Secreted</location>
    </subcellularLocation>
    <subcellularLocation>
        <location evidence="1">Target cell membrane</location>
        <topology evidence="1">Multi-pass membrane protein</topology>
    </subcellularLocation>
</comment>
<dbReference type="InterPro" id="IPR020863">
    <property type="entry name" value="MACPF_CS"/>
</dbReference>
<dbReference type="InterPro" id="IPR000884">
    <property type="entry name" value="TSP1_rpt"/>
</dbReference>
<evidence type="ECO:0000256" key="20">
    <source>
        <dbReference type="ARBA" id="ARBA00023298"/>
    </source>
</evidence>
<gene>
    <name evidence="27" type="primary">C6</name>
    <name evidence="27" type="ORF">EUBBOU_R08883</name>
</gene>
<evidence type="ECO:0000256" key="4">
    <source>
        <dbReference type="ARBA" id="ARBA00022452"/>
    </source>
</evidence>
<keyword evidence="13" id="KW-0204">Cytolysis</keyword>
<dbReference type="AlphaFoldDB" id="A0A7K8XZF5"/>
<dbReference type="GO" id="GO:0006958">
    <property type="term" value="P:complement activation, classical pathway"/>
    <property type="evidence" value="ECO:0007669"/>
    <property type="project" value="UniProtKB-KW"/>
</dbReference>
<sequence>DKTMLMHLILLSLAIGSSQGCYCEHYPWSSWSACSQTCNYGTQTRHRHIKIDEYYRQNFCDQLCSKQETRVCNQQACPINCRLGDFGPWSECDPCINKQFRVRTLLQPSQFGGQACTEPMVDSRPCFPTKTCNIVEVDCKNKFKCESGRCIAKKLECNGENDCGDNSDERNCGRKKTVCNRKYEVIPGVELIGSGFNILAGESRGEVLGNSFNGGQCRTVKRNETRRSYRVPANLESVTFQVTDEEDDVKSDFYNDLTPFGESVHTSSSSAHGHGSSVHIPILFSGKTKFKAKSFSSFKKAIQASHEKNSKFIRVHKVISVASFTVKQSDLQLSDPFLKALNQLPLEYSYASYSRIFDDFGTHYYTSGKMGGSYDILYQYSSEELKNSGLTVDESTECVRRETTIRVLFVKWKKVSSRCTTNRMTVKHEGSMLQSSERSISLVKGGRSEYAAALAWEKKGAFPGHAIYTNWLESTKDNPVVIDFEVSPILDLVKNIPCAVTKRRNLKRALKEYLRRFDPCQCAPCPNNGRPVLSGMECLCLCQAGTYGKNCETRAPDYQSDAVDGRWGCWSEWSPCDASFKRRRTRECNNPSPMKGGKTCEGEWEEVEDCYISLFSDSGTACINDDEARREEHVSTGEPESGCSRPDPPENGFIRNEKRQYAVGEEAEIACVSGYIPSGHQFLRCLPDQTWTQQPVECQPSMCLRLATSNDVTISPFKQQYNTGEKVQLSCKAGFVVSGPTQYTCGEDLSWMPSILRTITCEKDMQAEIRGVCNPGQKQVGSGCVCMSPEEDCSHYSEDICVLHLPSGQTMTKPSCQYSAGVCLGDQSYHFFHTGPCHGDSNLDWPIERAKLSTNSLKKVPCGYDTCYDWEKCSETQTQCYCLMPHQCPKEESRPHCIQMKSSQSKRTVSNCMLAAMKCAGIKMEVLEQESCL</sequence>
<dbReference type="Gene3D" id="3.30.60.30">
    <property type="match status" value="2"/>
</dbReference>
<evidence type="ECO:0000256" key="10">
    <source>
        <dbReference type="ARBA" id="ARBA00022692"/>
    </source>
</evidence>
<dbReference type="FunFam" id="2.20.100.10:FF:000002">
    <property type="entry name" value="Unc-5 netrin receptor C"/>
    <property type="match status" value="1"/>
</dbReference>
<keyword evidence="11 24" id="KW-0732">Signal</keyword>
<evidence type="ECO:0000256" key="23">
    <source>
        <dbReference type="SAM" id="MobiDB-lite"/>
    </source>
</evidence>
<evidence type="ECO:0000256" key="22">
    <source>
        <dbReference type="PROSITE-ProRule" id="PRU00302"/>
    </source>
</evidence>
<dbReference type="InterPro" id="IPR036383">
    <property type="entry name" value="TSP1_rpt_sf"/>
</dbReference>
<dbReference type="Gene3D" id="2.10.70.10">
    <property type="entry name" value="Complement Module, domain 1"/>
    <property type="match status" value="2"/>
</dbReference>
<evidence type="ECO:0000256" key="1">
    <source>
        <dbReference type="ARBA" id="ARBA00004276"/>
    </source>
</evidence>
<comment type="caution">
    <text evidence="22">Lacks conserved residue(s) required for the propagation of feature annotation.</text>
</comment>
<dbReference type="SMART" id="SM00457">
    <property type="entry name" value="MACPF"/>
    <property type="match status" value="1"/>
</dbReference>
<dbReference type="SMART" id="SM00192">
    <property type="entry name" value="LDLa"/>
    <property type="match status" value="1"/>
</dbReference>
<dbReference type="InterPro" id="IPR000436">
    <property type="entry name" value="Sushi_SCR_CCP_dom"/>
</dbReference>
<evidence type="ECO:0000256" key="11">
    <source>
        <dbReference type="ARBA" id="ARBA00022729"/>
    </source>
</evidence>
<evidence type="ECO:0000256" key="21">
    <source>
        <dbReference type="PROSITE-ProRule" id="PRU00124"/>
    </source>
</evidence>
<evidence type="ECO:0000256" key="7">
    <source>
        <dbReference type="ARBA" id="ARBA00022537"/>
    </source>
</evidence>
<dbReference type="PROSITE" id="PS01209">
    <property type="entry name" value="LDLRA_1"/>
    <property type="match status" value="1"/>
</dbReference>
<evidence type="ECO:0000256" key="15">
    <source>
        <dbReference type="ARBA" id="ARBA00022875"/>
    </source>
</evidence>
<keyword evidence="12" id="KW-0677">Repeat</keyword>
<evidence type="ECO:0000256" key="2">
    <source>
        <dbReference type="ARBA" id="ARBA00004613"/>
    </source>
</evidence>
<evidence type="ECO:0000256" key="9">
    <source>
        <dbReference type="ARBA" id="ARBA00022659"/>
    </source>
</evidence>
<dbReference type="FunFam" id="4.10.400.10:FF:000065">
    <property type="entry name" value="Transmembrane protease serine 7"/>
    <property type="match status" value="1"/>
</dbReference>
<keyword evidence="4" id="KW-1134">Transmembrane beta strand</keyword>
<dbReference type="EMBL" id="VWZE01021529">
    <property type="protein sequence ID" value="NXF96114.1"/>
    <property type="molecule type" value="Genomic_DNA"/>
</dbReference>
<keyword evidence="16" id="KW-0473">Membrane attack complex</keyword>
<feature type="domain" description="Sushi" evidence="25">
    <location>
        <begin position="641"/>
        <end position="700"/>
    </location>
</feature>
<evidence type="ECO:0000259" key="25">
    <source>
        <dbReference type="PROSITE" id="PS50923"/>
    </source>
</evidence>
<dbReference type="InterPro" id="IPR002172">
    <property type="entry name" value="LDrepeatLR_classA_rpt"/>
</dbReference>
<comment type="caution">
    <text evidence="27">The sequence shown here is derived from an EMBL/GenBank/DDBJ whole genome shotgun (WGS) entry which is preliminary data.</text>
</comment>
<dbReference type="GO" id="GO:0005579">
    <property type="term" value="C:membrane attack complex"/>
    <property type="evidence" value="ECO:0007669"/>
    <property type="project" value="UniProtKB-KW"/>
</dbReference>
<dbReference type="InterPro" id="IPR023415">
    <property type="entry name" value="LDLR_class-A_CS"/>
</dbReference>
<feature type="domain" description="MACPF" evidence="26">
    <location>
        <begin position="175"/>
        <end position="521"/>
    </location>
</feature>
<keyword evidence="15" id="KW-0180">Complement pathway</keyword>
<keyword evidence="19" id="KW-0325">Glycoprotein</keyword>
<dbReference type="InterPro" id="IPR048831">
    <property type="entry name" value="C8A_B_C6_EGF-like"/>
</dbReference>
<dbReference type="SUPFAM" id="SSF57424">
    <property type="entry name" value="LDL receptor-like module"/>
    <property type="match status" value="1"/>
</dbReference>
<feature type="signal peptide" evidence="24">
    <location>
        <begin position="1"/>
        <end position="20"/>
    </location>
</feature>
<dbReference type="SUPFAM" id="SSF57535">
    <property type="entry name" value="Complement control module/SCR domain"/>
    <property type="match status" value="2"/>
</dbReference>
<dbReference type="Pfam" id="PF00090">
    <property type="entry name" value="TSP_1"/>
    <property type="match status" value="3"/>
</dbReference>
<proteinExistence type="inferred from homology"/>
<organism evidence="27 28">
    <name type="scientific">Eubucco bourcierii</name>
    <name type="common">red-headed barbet</name>
    <dbReference type="NCBI Taxonomy" id="91767"/>
    <lineage>
        <taxon>Eukaryota</taxon>
        <taxon>Metazoa</taxon>
        <taxon>Chordata</taxon>
        <taxon>Craniata</taxon>
        <taxon>Vertebrata</taxon>
        <taxon>Euteleostomi</taxon>
        <taxon>Archelosauria</taxon>
        <taxon>Archosauria</taxon>
        <taxon>Dinosauria</taxon>
        <taxon>Saurischia</taxon>
        <taxon>Theropoda</taxon>
        <taxon>Coelurosauria</taxon>
        <taxon>Aves</taxon>
        <taxon>Neognathae</taxon>
        <taxon>Neoaves</taxon>
        <taxon>Telluraves</taxon>
        <taxon>Coraciimorphae</taxon>
        <taxon>Piciformes</taxon>
        <taxon>Ramphastidae</taxon>
        <taxon>Eubucco</taxon>
    </lineage>
</organism>
<keyword evidence="20" id="KW-1053">Target membrane</keyword>
<evidence type="ECO:0000256" key="5">
    <source>
        <dbReference type="ARBA" id="ARBA00022525"/>
    </source>
</evidence>
<evidence type="ECO:0000256" key="18">
    <source>
        <dbReference type="ARBA" id="ARBA00023157"/>
    </source>
</evidence>
<keyword evidence="5" id="KW-0964">Secreted</keyword>
<dbReference type="InterPro" id="IPR035976">
    <property type="entry name" value="Sushi/SCR/CCP_sf"/>
</dbReference>
<evidence type="ECO:0000256" key="8">
    <source>
        <dbReference type="ARBA" id="ARBA00022588"/>
    </source>
</evidence>
<reference evidence="27 28" key="1">
    <citation type="submission" date="2019-09" db="EMBL/GenBank/DDBJ databases">
        <title>Bird 10,000 Genomes (B10K) Project - Family phase.</title>
        <authorList>
            <person name="Zhang G."/>
        </authorList>
    </citation>
    <scope>NUCLEOTIDE SEQUENCE [LARGE SCALE GENOMIC DNA]</scope>
    <source>
        <strain evidence="27">B10K-DU-001-04</strain>
        <tissue evidence="27">Muscle</tissue>
    </source>
</reference>
<keyword evidence="18 22" id="KW-1015">Disulfide bond</keyword>
<keyword evidence="8" id="KW-0399">Innate immunity</keyword>
<keyword evidence="14" id="KW-0391">Immunity</keyword>
<dbReference type="PANTHER" id="PTHR45742:SF4">
    <property type="entry name" value="COMPLEMENT COMPONENT C6"/>
    <property type="match status" value="1"/>
</dbReference>
<dbReference type="OrthoDB" id="9867095at2759"/>